<evidence type="ECO:0000313" key="2">
    <source>
        <dbReference type="EMBL" id="CAA7406363.1"/>
    </source>
</evidence>
<dbReference type="InterPro" id="IPR003428">
    <property type="entry name" value="MAM33"/>
</dbReference>
<evidence type="ECO:0000313" key="3">
    <source>
        <dbReference type="Proteomes" id="UP000663760"/>
    </source>
</evidence>
<dbReference type="FunFam" id="3.10.280.10:FF:000002">
    <property type="entry name" value="Mitochondrial glycoprotein family protein"/>
    <property type="match status" value="1"/>
</dbReference>
<evidence type="ECO:0000256" key="1">
    <source>
        <dbReference type="SAM" id="SignalP"/>
    </source>
</evidence>
<gene>
    <name evidence="2" type="ORF">SI8410_12017041</name>
</gene>
<feature type="chain" id="PRO_5029535378" evidence="1">
    <location>
        <begin position="18"/>
        <end position="266"/>
    </location>
</feature>
<dbReference type="Proteomes" id="UP000663760">
    <property type="component" value="Chromosome 12"/>
</dbReference>
<reference evidence="2" key="1">
    <citation type="submission" date="2020-02" db="EMBL/GenBank/DDBJ databases">
        <authorList>
            <person name="Scholz U."/>
            <person name="Mascher M."/>
            <person name="Fiebig A."/>
        </authorList>
    </citation>
    <scope>NUCLEOTIDE SEQUENCE</scope>
</reference>
<protein>
    <submittedName>
        <fullName evidence="2">Uncharacterized protein</fullName>
    </submittedName>
</protein>
<dbReference type="PANTHER" id="PTHR10826:SF41">
    <property type="entry name" value="MITOCHONDRIAL GLYCOPROTEIN FAMILY PROTEIN"/>
    <property type="match status" value="1"/>
</dbReference>
<dbReference type="Gene3D" id="3.10.280.10">
    <property type="entry name" value="Mitochondrial glycoprotein"/>
    <property type="match status" value="1"/>
</dbReference>
<organism evidence="2 3">
    <name type="scientific">Spirodela intermedia</name>
    <name type="common">Intermediate duckweed</name>
    <dbReference type="NCBI Taxonomy" id="51605"/>
    <lineage>
        <taxon>Eukaryota</taxon>
        <taxon>Viridiplantae</taxon>
        <taxon>Streptophyta</taxon>
        <taxon>Embryophyta</taxon>
        <taxon>Tracheophyta</taxon>
        <taxon>Spermatophyta</taxon>
        <taxon>Magnoliopsida</taxon>
        <taxon>Liliopsida</taxon>
        <taxon>Araceae</taxon>
        <taxon>Lemnoideae</taxon>
        <taxon>Spirodela</taxon>
    </lineage>
</organism>
<proteinExistence type="predicted"/>
<accession>A0A7I8L8L0</accession>
<keyword evidence="3" id="KW-1185">Reference proteome</keyword>
<dbReference type="GO" id="GO:0005759">
    <property type="term" value="C:mitochondrial matrix"/>
    <property type="evidence" value="ECO:0007669"/>
    <property type="project" value="InterPro"/>
</dbReference>
<name>A0A7I8L8L0_SPIIN</name>
<dbReference type="InterPro" id="IPR036561">
    <property type="entry name" value="MAM33_sf"/>
</dbReference>
<dbReference type="SUPFAM" id="SSF54529">
    <property type="entry name" value="Mitochondrial glycoprotein MAM33-like"/>
    <property type="match status" value="1"/>
</dbReference>
<feature type="signal peptide" evidence="1">
    <location>
        <begin position="1"/>
        <end position="17"/>
    </location>
</feature>
<keyword evidence="1" id="KW-0732">Signal</keyword>
<dbReference type="PANTHER" id="PTHR10826">
    <property type="entry name" value="COMPLEMENT COMPONENT 1"/>
    <property type="match status" value="1"/>
</dbReference>
<dbReference type="EMBL" id="LR746275">
    <property type="protein sequence ID" value="CAA7406363.1"/>
    <property type="molecule type" value="Genomic_DNA"/>
</dbReference>
<dbReference type="OrthoDB" id="278212at2759"/>
<dbReference type="Pfam" id="PF02330">
    <property type="entry name" value="MAM33"/>
    <property type="match status" value="1"/>
</dbReference>
<dbReference type="AlphaFoldDB" id="A0A7I8L8L0"/>
<sequence length="266" mass="29166">MAFSAALLLRVVSSTRSIASRALGCRRGHDSAFLRALGGGMNRVASSSSPCGEAPDRGTCSSFATCPFSTQAQKVGFAADSSILKVLDAEIKCAEECDDHDRKDEIPDRFPFEVKDAPGSTTIALSRDYHGETVKVIVSMPNLVTGDGDDDAGRDRQGSSQSCLPLLVTVSKGDGTSLEFGCTAYPDEVCIDSMVVREARLADEELAYEGPDFHDLDENLQKAFHKYLEIRGISPSTTNYLHEYMINKDSREYLVWLRNMKQFIQE</sequence>